<feature type="active site" description="Nucleophile" evidence="4">
    <location>
        <position position="239"/>
    </location>
</feature>
<evidence type="ECO:0000313" key="8">
    <source>
        <dbReference type="Proteomes" id="UP000317881"/>
    </source>
</evidence>
<dbReference type="InterPro" id="IPR016292">
    <property type="entry name" value="Epoxide_hydrolase"/>
</dbReference>
<evidence type="ECO:0000256" key="1">
    <source>
        <dbReference type="ARBA" id="ARBA00010088"/>
    </source>
</evidence>
<keyword evidence="2" id="KW-0058">Aromatic hydrocarbons catabolism</keyword>
<feature type="active site" description="Proton acceptor" evidence="4">
    <location>
        <position position="431"/>
    </location>
</feature>
<dbReference type="GO" id="GO:0004301">
    <property type="term" value="F:epoxide hydrolase activity"/>
    <property type="evidence" value="ECO:0007669"/>
    <property type="project" value="TreeGrafter"/>
</dbReference>
<dbReference type="InterPro" id="IPR006311">
    <property type="entry name" value="TAT_signal"/>
</dbReference>
<feature type="domain" description="Epoxide hydrolase N-terminal" evidence="6">
    <location>
        <begin position="65"/>
        <end position="169"/>
    </location>
</feature>
<dbReference type="PANTHER" id="PTHR21661:SF35">
    <property type="entry name" value="EPOXIDE HYDROLASE"/>
    <property type="match status" value="1"/>
</dbReference>
<feature type="chain" id="PRO_5021189061" evidence="5">
    <location>
        <begin position="39"/>
        <end position="454"/>
    </location>
</feature>
<evidence type="ECO:0000259" key="6">
    <source>
        <dbReference type="Pfam" id="PF06441"/>
    </source>
</evidence>
<comment type="caution">
    <text evidence="7">The sequence shown here is derived from an EMBL/GenBank/DDBJ whole genome shotgun (WGS) entry which is preliminary data.</text>
</comment>
<dbReference type="AlphaFoldDB" id="A0A4Y3VB12"/>
<protein>
    <submittedName>
        <fullName evidence="7">Multidrug MFS transporter</fullName>
    </submittedName>
</protein>
<keyword evidence="3" id="KW-0378">Hydrolase</keyword>
<dbReference type="PIRSF" id="PIRSF001112">
    <property type="entry name" value="Epoxide_hydrolase"/>
    <property type="match status" value="1"/>
</dbReference>
<dbReference type="Proteomes" id="UP000317881">
    <property type="component" value="Unassembled WGS sequence"/>
</dbReference>
<reference evidence="7 8" key="1">
    <citation type="submission" date="2019-06" db="EMBL/GenBank/DDBJ databases">
        <title>Whole genome shotgun sequence of Streptomyces spinoverrucosus NBRC 14228.</title>
        <authorList>
            <person name="Hosoyama A."/>
            <person name="Uohara A."/>
            <person name="Ohji S."/>
            <person name="Ichikawa N."/>
        </authorList>
    </citation>
    <scope>NUCLEOTIDE SEQUENCE [LARGE SCALE GENOMIC DNA]</scope>
    <source>
        <strain evidence="7 8">NBRC 14228</strain>
    </source>
</reference>
<dbReference type="EMBL" id="BJND01000004">
    <property type="protein sequence ID" value="GEC02741.1"/>
    <property type="molecule type" value="Genomic_DNA"/>
</dbReference>
<dbReference type="InterPro" id="IPR010497">
    <property type="entry name" value="Epoxide_hydro_N"/>
</dbReference>
<feature type="signal peptide" evidence="5">
    <location>
        <begin position="1"/>
        <end position="38"/>
    </location>
</feature>
<gene>
    <name evidence="7" type="ORF">SSP24_03960</name>
</gene>
<dbReference type="PANTHER" id="PTHR21661">
    <property type="entry name" value="EPOXIDE HYDROLASE 1-RELATED"/>
    <property type="match status" value="1"/>
</dbReference>
<dbReference type="GO" id="GO:0097176">
    <property type="term" value="P:epoxide metabolic process"/>
    <property type="evidence" value="ECO:0007669"/>
    <property type="project" value="TreeGrafter"/>
</dbReference>
<evidence type="ECO:0000256" key="3">
    <source>
        <dbReference type="ARBA" id="ARBA00022801"/>
    </source>
</evidence>
<evidence type="ECO:0000256" key="2">
    <source>
        <dbReference type="ARBA" id="ARBA00022797"/>
    </source>
</evidence>
<dbReference type="Pfam" id="PF06441">
    <property type="entry name" value="EHN"/>
    <property type="match status" value="1"/>
</dbReference>
<dbReference type="PRINTS" id="PR00412">
    <property type="entry name" value="EPOXHYDRLASE"/>
</dbReference>
<dbReference type="InterPro" id="IPR029058">
    <property type="entry name" value="AB_hydrolase_fold"/>
</dbReference>
<name>A0A4Y3VB12_9ACTN</name>
<accession>A0A4Y3VB12</accession>
<organism evidence="7 8">
    <name type="scientific">Streptomyces spinoverrucosus</name>
    <dbReference type="NCBI Taxonomy" id="284043"/>
    <lineage>
        <taxon>Bacteria</taxon>
        <taxon>Bacillati</taxon>
        <taxon>Actinomycetota</taxon>
        <taxon>Actinomycetes</taxon>
        <taxon>Kitasatosporales</taxon>
        <taxon>Streptomycetaceae</taxon>
        <taxon>Streptomyces</taxon>
    </lineage>
</organism>
<evidence type="ECO:0000256" key="5">
    <source>
        <dbReference type="SAM" id="SignalP"/>
    </source>
</evidence>
<dbReference type="RefSeq" id="WP_174864566.1">
    <property type="nucleotide sequence ID" value="NZ_BJND01000004.1"/>
</dbReference>
<feature type="active site" description="Proton donor" evidence="4">
    <location>
        <position position="375"/>
    </location>
</feature>
<proteinExistence type="inferred from homology"/>
<sequence length="454" mass="49665">MNPTGDTNPATAGRRRFLGLAAGAAAATQLGMPGQAQAAAGGSASAVPTSVTGATLRSAQPIPGVRPFRIRVPQRKISDLRRRLRATRWPERETVGDRSQGAQLAKVRPLVEYWGTGYDWRKVEARLNALPQFITEIDGVDIQFAHIRSPHPGALPMLMTHGWPGSIIELLKVIDPLTNPTAHGGRAEDAFHLVLPTLPGHGFSGKPTSTGWNPARMATALHQLMLRLGYQQYVSQGGDHGSIIAQIQATQRLKGLLGIHINMPGTVPPDVRRHLRNFDAAPSSLSAREKVAYDRLLHFYRDGFGYAAMMNESPQTIGYALADSPLAMAAYYYDKIAEWTDSGGEPEKVLTYDEMLDAISLYWLTNTGASSSRLYWEGTQAGGGPFNAFDIPDVPVAVTVFPAEIYPAPRSWGERAYGNLIHWNEVDRGGHFAAWEQPQLLSRELRTAFRSLRG</sequence>
<evidence type="ECO:0000256" key="4">
    <source>
        <dbReference type="PIRSR" id="PIRSR001112-1"/>
    </source>
</evidence>
<evidence type="ECO:0000313" key="7">
    <source>
        <dbReference type="EMBL" id="GEC02741.1"/>
    </source>
</evidence>
<keyword evidence="8" id="KW-1185">Reference proteome</keyword>
<comment type="similarity">
    <text evidence="1">Belongs to the peptidase S33 family.</text>
</comment>
<dbReference type="InterPro" id="IPR000639">
    <property type="entry name" value="Epox_hydrolase-like"/>
</dbReference>
<keyword evidence="5" id="KW-0732">Signal</keyword>
<dbReference type="SUPFAM" id="SSF53474">
    <property type="entry name" value="alpha/beta-Hydrolases"/>
    <property type="match status" value="1"/>
</dbReference>
<dbReference type="PROSITE" id="PS51318">
    <property type="entry name" value="TAT"/>
    <property type="match status" value="1"/>
</dbReference>
<dbReference type="Gene3D" id="3.40.50.1820">
    <property type="entry name" value="alpha/beta hydrolase"/>
    <property type="match status" value="1"/>
</dbReference>